<sequence>VALPINENYLEDRRLKIFFYLKNLPFQFAV</sequence>
<feature type="non-terminal residue" evidence="1">
    <location>
        <position position="30"/>
    </location>
</feature>
<proteinExistence type="predicted"/>
<reference evidence="1" key="1">
    <citation type="submission" date="2018-05" db="EMBL/GenBank/DDBJ databases">
        <authorList>
            <person name="Lanie J.A."/>
            <person name="Ng W.-L."/>
            <person name="Kazmierczak K.M."/>
            <person name="Andrzejewski T.M."/>
            <person name="Davidsen T.M."/>
            <person name="Wayne K.J."/>
            <person name="Tettelin H."/>
            <person name="Glass J.I."/>
            <person name="Rusch D."/>
            <person name="Podicherti R."/>
            <person name="Tsui H.-C.T."/>
            <person name="Winkler M.E."/>
        </authorList>
    </citation>
    <scope>NUCLEOTIDE SEQUENCE</scope>
</reference>
<accession>A0A383E620</accession>
<evidence type="ECO:0000313" key="1">
    <source>
        <dbReference type="EMBL" id="SVE51893.1"/>
    </source>
</evidence>
<feature type="non-terminal residue" evidence="1">
    <location>
        <position position="1"/>
    </location>
</feature>
<name>A0A383E620_9ZZZZ</name>
<dbReference type="AlphaFoldDB" id="A0A383E620"/>
<gene>
    <name evidence="1" type="ORF">METZ01_LOCUS504747</name>
</gene>
<protein>
    <submittedName>
        <fullName evidence="1">Uncharacterized protein</fullName>
    </submittedName>
</protein>
<dbReference type="EMBL" id="UINC01222916">
    <property type="protein sequence ID" value="SVE51893.1"/>
    <property type="molecule type" value="Genomic_DNA"/>
</dbReference>
<organism evidence="1">
    <name type="scientific">marine metagenome</name>
    <dbReference type="NCBI Taxonomy" id="408172"/>
    <lineage>
        <taxon>unclassified sequences</taxon>
        <taxon>metagenomes</taxon>
        <taxon>ecological metagenomes</taxon>
    </lineage>
</organism>